<proteinExistence type="predicted"/>
<feature type="transmembrane region" description="Helical" evidence="2">
    <location>
        <begin position="126"/>
        <end position="145"/>
    </location>
</feature>
<dbReference type="AlphaFoldDB" id="A0AAW0AYE3"/>
<accession>A0AAW0AYE3</accession>
<feature type="region of interest" description="Disordered" evidence="1">
    <location>
        <begin position="327"/>
        <end position="390"/>
    </location>
</feature>
<evidence type="ECO:0000313" key="4">
    <source>
        <dbReference type="EMBL" id="KAK7018339.1"/>
    </source>
</evidence>
<evidence type="ECO:0000313" key="5">
    <source>
        <dbReference type="Proteomes" id="UP001362999"/>
    </source>
</evidence>
<organism evidence="4 5">
    <name type="scientific">Favolaschia claudopus</name>
    <dbReference type="NCBI Taxonomy" id="2862362"/>
    <lineage>
        <taxon>Eukaryota</taxon>
        <taxon>Fungi</taxon>
        <taxon>Dikarya</taxon>
        <taxon>Basidiomycota</taxon>
        <taxon>Agaricomycotina</taxon>
        <taxon>Agaricomycetes</taxon>
        <taxon>Agaricomycetidae</taxon>
        <taxon>Agaricales</taxon>
        <taxon>Marasmiineae</taxon>
        <taxon>Mycenaceae</taxon>
        <taxon>Favolaschia</taxon>
    </lineage>
</organism>
<feature type="transmembrane region" description="Helical" evidence="2">
    <location>
        <begin position="57"/>
        <end position="78"/>
    </location>
</feature>
<keyword evidence="2" id="KW-0472">Membrane</keyword>
<feature type="domain" description="DUF6534" evidence="3">
    <location>
        <begin position="173"/>
        <end position="259"/>
    </location>
</feature>
<dbReference type="InterPro" id="IPR045339">
    <property type="entry name" value="DUF6534"/>
</dbReference>
<reference evidence="4 5" key="1">
    <citation type="journal article" date="2024" name="J Genomics">
        <title>Draft genome sequencing and assembly of Favolaschia claudopus CIRM-BRFM 2984 isolated from oak limbs.</title>
        <authorList>
            <person name="Navarro D."/>
            <person name="Drula E."/>
            <person name="Chaduli D."/>
            <person name="Cazenave R."/>
            <person name="Ahrendt S."/>
            <person name="Wang J."/>
            <person name="Lipzen A."/>
            <person name="Daum C."/>
            <person name="Barry K."/>
            <person name="Grigoriev I.V."/>
            <person name="Favel A."/>
            <person name="Rosso M.N."/>
            <person name="Martin F."/>
        </authorList>
    </citation>
    <scope>NUCLEOTIDE SEQUENCE [LARGE SCALE GENOMIC DNA]</scope>
    <source>
        <strain evidence="4 5">CIRM-BRFM 2984</strain>
    </source>
</reference>
<keyword evidence="5" id="KW-1185">Reference proteome</keyword>
<evidence type="ECO:0000259" key="3">
    <source>
        <dbReference type="Pfam" id="PF20152"/>
    </source>
</evidence>
<evidence type="ECO:0000256" key="2">
    <source>
        <dbReference type="SAM" id="Phobius"/>
    </source>
</evidence>
<dbReference type="Proteomes" id="UP001362999">
    <property type="component" value="Unassembled WGS sequence"/>
</dbReference>
<evidence type="ECO:0000256" key="1">
    <source>
        <dbReference type="SAM" id="MobiDB-lite"/>
    </source>
</evidence>
<dbReference type="Pfam" id="PF20152">
    <property type="entry name" value="DUF6534"/>
    <property type="match status" value="1"/>
</dbReference>
<protein>
    <recommendedName>
        <fullName evidence="3">DUF6534 domain-containing protein</fullName>
    </recommendedName>
</protein>
<sequence>MAATDGSPQGLPGPNFELTFAPLFFGVILNALLFGVFIVQVHSYFRVYKNDHAYIRYLIYYLIVMEIINTICDVATIYEPLIKLHNVNTNKSPTFIAADPIVTTLISTPVQLFLAWRIRQVTKSNWLAGVVALLAFTSLAGGVAATMAVASHSTFAEFRFAELPLTLWLTSTAFADLFITAFLVNFLWVNKTGFKTQTDSVADKIIFLTVQTGMVTSVAAIADVTLFLLDPKTTFFFIWDFCLSKMYSICLISTLNARADWNNLLSAAQAGDAKQKDPNAIIKVRRATDIQGLQLYIPSQFEFNNTADAINTHTNTVTSPLRRKRTFTSTMTPRPGAEWIPQPRPLPPAPTRGGNHPASSTTNSNTKVARSDTMSESARRTAAWAMAVGR</sequence>
<dbReference type="EMBL" id="JAWWNJ010000046">
    <property type="protein sequence ID" value="KAK7018339.1"/>
    <property type="molecule type" value="Genomic_DNA"/>
</dbReference>
<feature type="transmembrane region" description="Helical" evidence="2">
    <location>
        <begin position="20"/>
        <end position="45"/>
    </location>
</feature>
<dbReference type="PANTHER" id="PTHR40465">
    <property type="entry name" value="CHROMOSOME 1, WHOLE GENOME SHOTGUN SEQUENCE"/>
    <property type="match status" value="1"/>
</dbReference>
<dbReference type="PANTHER" id="PTHR40465:SF1">
    <property type="entry name" value="DUF6534 DOMAIN-CONTAINING PROTEIN"/>
    <property type="match status" value="1"/>
</dbReference>
<feature type="transmembrane region" description="Helical" evidence="2">
    <location>
        <begin position="94"/>
        <end position="114"/>
    </location>
</feature>
<keyword evidence="2" id="KW-1133">Transmembrane helix</keyword>
<comment type="caution">
    <text evidence="4">The sequence shown here is derived from an EMBL/GenBank/DDBJ whole genome shotgun (WGS) entry which is preliminary data.</text>
</comment>
<feature type="transmembrane region" description="Helical" evidence="2">
    <location>
        <begin position="165"/>
        <end position="184"/>
    </location>
</feature>
<name>A0AAW0AYE3_9AGAR</name>
<feature type="transmembrane region" description="Helical" evidence="2">
    <location>
        <begin position="205"/>
        <end position="229"/>
    </location>
</feature>
<feature type="compositionally biased region" description="Polar residues" evidence="1">
    <location>
        <begin position="357"/>
        <end position="376"/>
    </location>
</feature>
<keyword evidence="2" id="KW-0812">Transmembrane</keyword>
<gene>
    <name evidence="4" type="ORF">R3P38DRAFT_2982281</name>
</gene>